<dbReference type="SUPFAM" id="SSF55781">
    <property type="entry name" value="GAF domain-like"/>
    <property type="match status" value="1"/>
</dbReference>
<dbReference type="PANTHER" id="PTHR30136:SF7">
    <property type="entry name" value="HTH-TYPE TRANSCRIPTIONAL REGULATOR KDGR-RELATED"/>
    <property type="match status" value="1"/>
</dbReference>
<dbReference type="GO" id="GO:0045892">
    <property type="term" value="P:negative regulation of DNA-templated transcription"/>
    <property type="evidence" value="ECO:0007669"/>
    <property type="project" value="TreeGrafter"/>
</dbReference>
<feature type="domain" description="HTH iclR-type" evidence="5">
    <location>
        <begin position="22"/>
        <end position="91"/>
    </location>
</feature>
<dbReference type="Gene3D" id="1.10.10.10">
    <property type="entry name" value="Winged helix-like DNA-binding domain superfamily/Winged helix DNA-binding domain"/>
    <property type="match status" value="1"/>
</dbReference>
<dbReference type="EMBL" id="CP102774">
    <property type="protein sequence ID" value="UZF86897.1"/>
    <property type="molecule type" value="Genomic_DNA"/>
</dbReference>
<dbReference type="PROSITE" id="PS51078">
    <property type="entry name" value="ICLR_ED"/>
    <property type="match status" value="1"/>
</dbReference>
<dbReference type="InterPro" id="IPR036390">
    <property type="entry name" value="WH_DNA-bd_sf"/>
</dbReference>
<dbReference type="InterPro" id="IPR014757">
    <property type="entry name" value="Tscrpt_reg_IclR_C"/>
</dbReference>
<dbReference type="PANTHER" id="PTHR30136">
    <property type="entry name" value="HELIX-TURN-HELIX TRANSCRIPTIONAL REGULATOR, ICLR FAMILY"/>
    <property type="match status" value="1"/>
</dbReference>
<protein>
    <submittedName>
        <fullName evidence="7">Helix-turn-helix domain-containing protein</fullName>
    </submittedName>
</protein>
<keyword evidence="3" id="KW-0804">Transcription</keyword>
<name>A0A9E7ZTP3_9HYPH</name>
<keyword evidence="2" id="KW-0238">DNA-binding</keyword>
<dbReference type="InterPro" id="IPR036388">
    <property type="entry name" value="WH-like_DNA-bd_sf"/>
</dbReference>
<evidence type="ECO:0000256" key="3">
    <source>
        <dbReference type="ARBA" id="ARBA00023163"/>
    </source>
</evidence>
<dbReference type="SUPFAM" id="SSF46785">
    <property type="entry name" value="Winged helix' DNA-binding domain"/>
    <property type="match status" value="1"/>
</dbReference>
<evidence type="ECO:0000256" key="4">
    <source>
        <dbReference type="SAM" id="MobiDB-lite"/>
    </source>
</evidence>
<organism evidence="7">
    <name type="scientific">Bosea sp. NBC_00436</name>
    <dbReference type="NCBI Taxonomy" id="2969620"/>
    <lineage>
        <taxon>Bacteria</taxon>
        <taxon>Pseudomonadati</taxon>
        <taxon>Pseudomonadota</taxon>
        <taxon>Alphaproteobacteria</taxon>
        <taxon>Hyphomicrobiales</taxon>
        <taxon>Boseaceae</taxon>
        <taxon>Bosea</taxon>
    </lineage>
</organism>
<dbReference type="Pfam" id="PF01614">
    <property type="entry name" value="IclR_C"/>
    <property type="match status" value="1"/>
</dbReference>
<dbReference type="PROSITE" id="PS51077">
    <property type="entry name" value="HTH_ICLR"/>
    <property type="match status" value="1"/>
</dbReference>
<reference evidence="7" key="1">
    <citation type="submission" date="2022-08" db="EMBL/GenBank/DDBJ databases">
        <title>Complete Genome Sequences of 2 Bosea sp. soil isolates.</title>
        <authorList>
            <person name="Alvarez Arevalo M."/>
            <person name="Sterndorff E.B."/>
            <person name="Faurdal D."/>
            <person name="Joergensen T.S."/>
            <person name="Weber T."/>
        </authorList>
    </citation>
    <scope>NUCLEOTIDE SEQUENCE</scope>
    <source>
        <strain evidence="7">NBC_00436</strain>
    </source>
</reference>
<feature type="domain" description="IclR-ED" evidence="6">
    <location>
        <begin position="85"/>
        <end position="265"/>
    </location>
</feature>
<dbReference type="GO" id="GO:0003677">
    <property type="term" value="F:DNA binding"/>
    <property type="evidence" value="ECO:0007669"/>
    <property type="project" value="UniProtKB-KW"/>
</dbReference>
<sequence length="265" mass="28647">MKQVDMSDLPETENGDKGSYAAPALEKGLDILELLAEVGEPLSTREIAERLARSKSEIFRMVFVLQQRGYLAREAGTDRLELARRLFDLGIRTPAGRQLTSIVLPVMERFSEASGQVAHLVVLSRAQTVVLATTSGHLDASVIVRPGYGRPALDANSGLLILAFQSETRRRQLMREASEADKQRLEAAEAERSFAEIRALGHRVAASRDIMAVTDIACPVIGPGGHAEAAILVPCLQRHGIATDEEAILRALKASCAEAGSQLSL</sequence>
<dbReference type="GO" id="GO:0003700">
    <property type="term" value="F:DNA-binding transcription factor activity"/>
    <property type="evidence" value="ECO:0007669"/>
    <property type="project" value="TreeGrafter"/>
</dbReference>
<evidence type="ECO:0000313" key="7">
    <source>
        <dbReference type="EMBL" id="UZF86897.1"/>
    </source>
</evidence>
<keyword evidence="1" id="KW-0805">Transcription regulation</keyword>
<dbReference type="Pfam" id="PF09339">
    <property type="entry name" value="HTH_IclR"/>
    <property type="match status" value="1"/>
</dbReference>
<feature type="region of interest" description="Disordered" evidence="4">
    <location>
        <begin position="1"/>
        <end position="20"/>
    </location>
</feature>
<dbReference type="Gene3D" id="3.30.450.40">
    <property type="match status" value="1"/>
</dbReference>
<evidence type="ECO:0000259" key="6">
    <source>
        <dbReference type="PROSITE" id="PS51078"/>
    </source>
</evidence>
<accession>A0A9E7ZTP3</accession>
<dbReference type="InterPro" id="IPR050707">
    <property type="entry name" value="HTH_MetabolicPath_Reg"/>
</dbReference>
<evidence type="ECO:0000256" key="2">
    <source>
        <dbReference type="ARBA" id="ARBA00023125"/>
    </source>
</evidence>
<dbReference type="SMART" id="SM00346">
    <property type="entry name" value="HTH_ICLR"/>
    <property type="match status" value="1"/>
</dbReference>
<proteinExistence type="predicted"/>
<evidence type="ECO:0000259" key="5">
    <source>
        <dbReference type="PROSITE" id="PS51077"/>
    </source>
</evidence>
<gene>
    <name evidence="7" type="ORF">NWE54_24605</name>
</gene>
<dbReference type="AlphaFoldDB" id="A0A9E7ZTP3"/>
<dbReference type="InterPro" id="IPR005471">
    <property type="entry name" value="Tscrpt_reg_IclR_N"/>
</dbReference>
<evidence type="ECO:0000256" key="1">
    <source>
        <dbReference type="ARBA" id="ARBA00023015"/>
    </source>
</evidence>
<dbReference type="InterPro" id="IPR029016">
    <property type="entry name" value="GAF-like_dom_sf"/>
</dbReference>